<evidence type="ECO:0000256" key="1">
    <source>
        <dbReference type="ARBA" id="ARBA00005384"/>
    </source>
</evidence>
<evidence type="ECO:0000256" key="2">
    <source>
        <dbReference type="ARBA" id="ARBA00022898"/>
    </source>
</evidence>
<dbReference type="InterPro" id="IPR015424">
    <property type="entry name" value="PyrdxlP-dep_Trfase"/>
</dbReference>
<dbReference type="SUPFAM" id="SSF46785">
    <property type="entry name" value="Winged helix' DNA-binding domain"/>
    <property type="match status" value="1"/>
</dbReference>
<dbReference type="Pfam" id="PF00155">
    <property type="entry name" value="Aminotran_1_2"/>
    <property type="match status" value="1"/>
</dbReference>
<dbReference type="PROSITE" id="PS50949">
    <property type="entry name" value="HTH_GNTR"/>
    <property type="match status" value="1"/>
</dbReference>
<dbReference type="SUPFAM" id="SSF53383">
    <property type="entry name" value="PLP-dependent transferases"/>
    <property type="match status" value="1"/>
</dbReference>
<proteinExistence type="inferred from homology"/>
<dbReference type="Pfam" id="PF00392">
    <property type="entry name" value="GntR"/>
    <property type="match status" value="1"/>
</dbReference>
<sequence length="441" mass="49163">MQAIDAGNLKEGDKLPPHRTLADELGLSVHTVSKAYDNLRRQNLIDGQIGRGSYVLHPAKADDQPFDIEERQQGTFDLSISRPVYSALHVNRMQALLRGLEKELDPRTYLACRPNAGLPEHRKAGKIWLSKMGMNVDEEAVIVTNGVSHGMSAALSALARQGDVVLTDMVAHHLLVSASAYFGLQLVGVTSDEYGILPEALEAACREKKPKVLFLLVNATNPRAYIMPEDRRQKIADIAEKYDLHIIENDAFGPIIEGCPPPVSTLVPQRSVYLTTLSKCTVMGLRIGYMVAPPHLFPTLIGRLMVFGWMASPLLGEIASRWVADGTAMELALWQREQMRERHDILREGLQGFEWVGCPTGLHVWLRLPAAWTSDHFVRYASQFNVSVAPERPFLSPNATPRNAVRLSKGSTIEIDRFRQAVFNIARLLERPNDPLPQVLY</sequence>
<dbReference type="InterPro" id="IPR015422">
    <property type="entry name" value="PyrdxlP-dep_Trfase_small"/>
</dbReference>
<dbReference type="CDD" id="cd07377">
    <property type="entry name" value="WHTH_GntR"/>
    <property type="match status" value="1"/>
</dbReference>
<accession>A0A1X7BXX9</accession>
<dbReference type="AlphaFoldDB" id="A0A1X7BXX9"/>
<keyword evidence="5" id="KW-0804">Transcription</keyword>
<dbReference type="GO" id="GO:0003700">
    <property type="term" value="F:DNA-binding transcription factor activity"/>
    <property type="evidence" value="ECO:0007669"/>
    <property type="project" value="InterPro"/>
</dbReference>
<keyword evidence="4" id="KW-0238">DNA-binding</keyword>
<evidence type="ECO:0000256" key="3">
    <source>
        <dbReference type="ARBA" id="ARBA00023015"/>
    </source>
</evidence>
<evidence type="ECO:0000313" key="7">
    <source>
        <dbReference type="EMBL" id="SMC14458.1"/>
    </source>
</evidence>
<dbReference type="SMART" id="SM00345">
    <property type="entry name" value="HTH_GNTR"/>
    <property type="match status" value="1"/>
</dbReference>
<keyword evidence="2" id="KW-0663">Pyridoxal phosphate</keyword>
<dbReference type="InterPro" id="IPR051446">
    <property type="entry name" value="HTH_trans_reg/aminotransferase"/>
</dbReference>
<gene>
    <name evidence="7" type="primary">yjiR_2</name>
    <name evidence="7" type="ORF">ROA7745_04325</name>
</gene>
<dbReference type="GO" id="GO:0003677">
    <property type="term" value="F:DNA binding"/>
    <property type="evidence" value="ECO:0007669"/>
    <property type="project" value="UniProtKB-KW"/>
</dbReference>
<dbReference type="EMBL" id="FWXB01000027">
    <property type="protein sequence ID" value="SMC14458.1"/>
    <property type="molecule type" value="Genomic_DNA"/>
</dbReference>
<evidence type="ECO:0000313" key="8">
    <source>
        <dbReference type="Proteomes" id="UP000193224"/>
    </source>
</evidence>
<dbReference type="PANTHER" id="PTHR46577">
    <property type="entry name" value="HTH-TYPE TRANSCRIPTIONAL REGULATORY PROTEIN GABR"/>
    <property type="match status" value="1"/>
</dbReference>
<keyword evidence="8" id="KW-1185">Reference proteome</keyword>
<dbReference type="Gene3D" id="3.90.1150.10">
    <property type="entry name" value="Aspartate Aminotransferase, domain 1"/>
    <property type="match status" value="1"/>
</dbReference>
<dbReference type="PANTHER" id="PTHR46577:SF1">
    <property type="entry name" value="HTH-TYPE TRANSCRIPTIONAL REGULATORY PROTEIN GABR"/>
    <property type="match status" value="1"/>
</dbReference>
<evidence type="ECO:0000256" key="5">
    <source>
        <dbReference type="ARBA" id="ARBA00023163"/>
    </source>
</evidence>
<dbReference type="Gene3D" id="1.10.10.10">
    <property type="entry name" value="Winged helix-like DNA-binding domain superfamily/Winged helix DNA-binding domain"/>
    <property type="match status" value="1"/>
</dbReference>
<dbReference type="CDD" id="cd00609">
    <property type="entry name" value="AAT_like"/>
    <property type="match status" value="1"/>
</dbReference>
<dbReference type="InterPro" id="IPR004839">
    <property type="entry name" value="Aminotransferase_I/II_large"/>
</dbReference>
<name>A0A1X7BXX9_9RHOB</name>
<dbReference type="InterPro" id="IPR015421">
    <property type="entry name" value="PyrdxlP-dep_Trfase_major"/>
</dbReference>
<dbReference type="GO" id="GO:0030170">
    <property type="term" value="F:pyridoxal phosphate binding"/>
    <property type="evidence" value="ECO:0007669"/>
    <property type="project" value="InterPro"/>
</dbReference>
<dbReference type="Proteomes" id="UP000193224">
    <property type="component" value="Unassembled WGS sequence"/>
</dbReference>
<reference evidence="7 8" key="1">
    <citation type="submission" date="2017-03" db="EMBL/GenBank/DDBJ databases">
        <authorList>
            <person name="Afonso C.L."/>
            <person name="Miller P.J."/>
            <person name="Scott M.A."/>
            <person name="Spackman E."/>
            <person name="Goraichik I."/>
            <person name="Dimitrov K.M."/>
            <person name="Suarez D.L."/>
            <person name="Swayne D.E."/>
        </authorList>
    </citation>
    <scope>NUCLEOTIDE SEQUENCE [LARGE SCALE GENOMIC DNA]</scope>
    <source>
        <strain evidence="7 8">CECT 7745</strain>
    </source>
</reference>
<keyword evidence="3" id="KW-0805">Transcription regulation</keyword>
<dbReference type="InterPro" id="IPR000524">
    <property type="entry name" value="Tscrpt_reg_HTH_GntR"/>
</dbReference>
<organism evidence="7 8">
    <name type="scientific">Roseovarius aestuarii</name>
    <dbReference type="NCBI Taxonomy" id="475083"/>
    <lineage>
        <taxon>Bacteria</taxon>
        <taxon>Pseudomonadati</taxon>
        <taxon>Pseudomonadota</taxon>
        <taxon>Alphaproteobacteria</taxon>
        <taxon>Rhodobacterales</taxon>
        <taxon>Roseobacteraceae</taxon>
        <taxon>Roseovarius</taxon>
    </lineage>
</organism>
<evidence type="ECO:0000256" key="4">
    <source>
        <dbReference type="ARBA" id="ARBA00023125"/>
    </source>
</evidence>
<comment type="similarity">
    <text evidence="1">In the C-terminal section; belongs to the class-I pyridoxal-phosphate-dependent aminotransferase family.</text>
</comment>
<evidence type="ECO:0000259" key="6">
    <source>
        <dbReference type="PROSITE" id="PS50949"/>
    </source>
</evidence>
<feature type="domain" description="HTH gntR-type" evidence="6">
    <location>
        <begin position="1"/>
        <end position="58"/>
    </location>
</feature>
<dbReference type="Gene3D" id="3.40.640.10">
    <property type="entry name" value="Type I PLP-dependent aspartate aminotransferase-like (Major domain)"/>
    <property type="match status" value="1"/>
</dbReference>
<dbReference type="InterPro" id="IPR036390">
    <property type="entry name" value="WH_DNA-bd_sf"/>
</dbReference>
<protein>
    <submittedName>
        <fullName evidence="7">Putative HTH-type transcriptional regulator YjiR</fullName>
    </submittedName>
</protein>
<dbReference type="InterPro" id="IPR036388">
    <property type="entry name" value="WH-like_DNA-bd_sf"/>
</dbReference>